<dbReference type="InterPro" id="IPR052020">
    <property type="entry name" value="Cyclic_di-GMP/3'3'-cGAMP_PDE"/>
</dbReference>
<dbReference type="Gene3D" id="1.10.3210.10">
    <property type="entry name" value="Hypothetical protein af1432"/>
    <property type="match status" value="1"/>
</dbReference>
<dbReference type="PROSITE" id="PS51832">
    <property type="entry name" value="HD_GYP"/>
    <property type="match status" value="1"/>
</dbReference>
<dbReference type="InterPro" id="IPR037522">
    <property type="entry name" value="HD_GYP_dom"/>
</dbReference>
<dbReference type="STRING" id="906968.Trebr_0459"/>
<dbReference type="PANTHER" id="PTHR45228:SF5">
    <property type="entry name" value="CYCLIC DI-GMP PHOSPHODIESTERASE VC_1348-RELATED"/>
    <property type="match status" value="1"/>
</dbReference>
<reference evidence="3" key="1">
    <citation type="submission" date="2011-04" db="EMBL/GenBank/DDBJ databases">
        <title>The complete genome of Treponema brennaborense DSM 12168.</title>
        <authorList>
            <person name="Lucas S."/>
            <person name="Han J."/>
            <person name="Lapidus A."/>
            <person name="Bruce D."/>
            <person name="Goodwin L."/>
            <person name="Pitluck S."/>
            <person name="Peters L."/>
            <person name="Kyrpides N."/>
            <person name="Mavromatis K."/>
            <person name="Ivanova N."/>
            <person name="Mikhailova N."/>
            <person name="Pagani I."/>
            <person name="Teshima H."/>
            <person name="Detter J.C."/>
            <person name="Tapia R."/>
            <person name="Han C."/>
            <person name="Land M."/>
            <person name="Hauser L."/>
            <person name="Markowitz V."/>
            <person name="Cheng J.-F."/>
            <person name="Hugenholtz P."/>
            <person name="Woyke T."/>
            <person name="Wu D."/>
            <person name="Gronow S."/>
            <person name="Wellnitz S."/>
            <person name="Brambilla E."/>
            <person name="Klenk H.-P."/>
            <person name="Eisen J.A."/>
        </authorList>
    </citation>
    <scope>NUCLEOTIDE SEQUENCE [LARGE SCALE GENOMIC DNA]</scope>
    <source>
        <strain evidence="3">DSM 12168 / CIP 105900 / DD5/3</strain>
    </source>
</reference>
<dbReference type="PANTHER" id="PTHR45228">
    <property type="entry name" value="CYCLIC DI-GMP PHOSPHODIESTERASE TM_0186-RELATED"/>
    <property type="match status" value="1"/>
</dbReference>
<dbReference type="SUPFAM" id="SSF109604">
    <property type="entry name" value="HD-domain/PDEase-like"/>
    <property type="match status" value="1"/>
</dbReference>
<dbReference type="OrthoDB" id="9781505at2"/>
<dbReference type="CDD" id="cd00077">
    <property type="entry name" value="HDc"/>
    <property type="match status" value="1"/>
</dbReference>
<dbReference type="Proteomes" id="UP000006546">
    <property type="component" value="Chromosome"/>
</dbReference>
<dbReference type="AlphaFoldDB" id="F4LP27"/>
<dbReference type="eggNOG" id="COG3437">
    <property type="taxonomic scope" value="Bacteria"/>
</dbReference>
<evidence type="ECO:0000259" key="1">
    <source>
        <dbReference type="PROSITE" id="PS51832"/>
    </source>
</evidence>
<protein>
    <submittedName>
        <fullName evidence="2">Metal dependent phosphohydrolase</fullName>
    </submittedName>
</protein>
<proteinExistence type="predicted"/>
<dbReference type="KEGG" id="tbe:Trebr_0459"/>
<dbReference type="HOGENOM" id="CLU_000445_92_3_12"/>
<accession>F4LP27</accession>
<organism evidence="2 3">
    <name type="scientific">Treponema brennaborense (strain DSM 12168 / CIP 105900 / DD5/3)</name>
    <dbReference type="NCBI Taxonomy" id="906968"/>
    <lineage>
        <taxon>Bacteria</taxon>
        <taxon>Pseudomonadati</taxon>
        <taxon>Spirochaetota</taxon>
        <taxon>Spirochaetia</taxon>
        <taxon>Spirochaetales</taxon>
        <taxon>Treponemataceae</taxon>
        <taxon>Treponema</taxon>
    </lineage>
</organism>
<name>F4LP27_TREBD</name>
<evidence type="ECO:0000313" key="2">
    <source>
        <dbReference type="EMBL" id="AEE15903.1"/>
    </source>
</evidence>
<dbReference type="RefSeq" id="WP_013757622.1">
    <property type="nucleotide sequence ID" value="NC_015500.1"/>
</dbReference>
<gene>
    <name evidence="2" type="ordered locus">Trebr_0459</name>
</gene>
<dbReference type="SMART" id="SM00471">
    <property type="entry name" value="HDc"/>
    <property type="match status" value="1"/>
</dbReference>
<dbReference type="InterPro" id="IPR003607">
    <property type="entry name" value="HD/PDEase_dom"/>
</dbReference>
<sequence>MIVAKDVTMHYREYATVIDQKVHLEYEVKKRTEKLAERQWKTIFAFSAMLEEKSNFTGGHIKRTSGYVSILAKELHKRGTYGEITEDYARLLEQVAPLHDIGKITVPDAILEKCGKLSDEEFEVIKRHAQSGGELIDRNFKEILDPHIYEIAKEVAYFHHEKWDGSGYFGLRGTAIPLSARIMALADVFDALVSERPYKPAFSLSEAFDIIGRGRCSAFDPLLVDVFFGIRKDIEMFYAQCSA</sequence>
<evidence type="ECO:0000313" key="3">
    <source>
        <dbReference type="Proteomes" id="UP000006546"/>
    </source>
</evidence>
<dbReference type="EMBL" id="CP002696">
    <property type="protein sequence ID" value="AEE15903.1"/>
    <property type="molecule type" value="Genomic_DNA"/>
</dbReference>
<dbReference type="Pfam" id="PF13487">
    <property type="entry name" value="HD_5"/>
    <property type="match status" value="1"/>
</dbReference>
<feature type="domain" description="HD-GYP" evidence="1">
    <location>
        <begin position="35"/>
        <end position="243"/>
    </location>
</feature>
<keyword evidence="3" id="KW-1185">Reference proteome</keyword>